<name>A0AB38RM69_RHOSG</name>
<gene>
    <name evidence="2" type="ORF">M0639_29835</name>
</gene>
<dbReference type="RefSeq" id="WP_230793364.1">
    <property type="nucleotide sequence ID" value="NZ_CP096564.1"/>
</dbReference>
<evidence type="ECO:0000313" key="3">
    <source>
        <dbReference type="Proteomes" id="UP000831484"/>
    </source>
</evidence>
<dbReference type="EMBL" id="CP096564">
    <property type="protein sequence ID" value="UPU46159.1"/>
    <property type="molecule type" value="Genomic_DNA"/>
</dbReference>
<evidence type="ECO:0000256" key="1">
    <source>
        <dbReference type="SAM" id="MobiDB-lite"/>
    </source>
</evidence>
<accession>A0AB38RM69</accession>
<organism evidence="2 3">
    <name type="scientific">Rhodococcus qingshengii JCM 15477</name>
    <dbReference type="NCBI Taxonomy" id="1303681"/>
    <lineage>
        <taxon>Bacteria</taxon>
        <taxon>Bacillati</taxon>
        <taxon>Actinomycetota</taxon>
        <taxon>Actinomycetes</taxon>
        <taxon>Mycobacteriales</taxon>
        <taxon>Nocardiaceae</taxon>
        <taxon>Rhodococcus</taxon>
        <taxon>Rhodococcus erythropolis group</taxon>
    </lineage>
</organism>
<evidence type="ECO:0008006" key="4">
    <source>
        <dbReference type="Google" id="ProtNLM"/>
    </source>
</evidence>
<evidence type="ECO:0000313" key="2">
    <source>
        <dbReference type="EMBL" id="UPU46159.1"/>
    </source>
</evidence>
<dbReference type="AlphaFoldDB" id="A0AB38RM69"/>
<reference evidence="3" key="1">
    <citation type="journal article" date="2022" name="Environ. Microbiol.">
        <title>Functional analysis, diversity, and distribution of carbendazim hydrolases MheI and CbmA, responsible for the initial step in carbendazim degradation.</title>
        <authorList>
            <person name="Zhang M."/>
            <person name="Bai X."/>
            <person name="Li Q."/>
            <person name="Zhang L."/>
            <person name="Zhu Q."/>
            <person name="Gao S."/>
            <person name="Ke Z."/>
            <person name="Jiang M."/>
            <person name="Hu J."/>
            <person name="Qiu J."/>
            <person name="Hong Q."/>
        </authorList>
    </citation>
    <scope>NUCLEOTIDE SEQUENCE [LARGE SCALE GENOMIC DNA]</scope>
    <source>
        <strain evidence="3">djl-6</strain>
    </source>
</reference>
<feature type="region of interest" description="Disordered" evidence="1">
    <location>
        <begin position="1"/>
        <end position="30"/>
    </location>
</feature>
<keyword evidence="3" id="KW-1185">Reference proteome</keyword>
<sequence length="98" mass="10689">MAVNLAHVQAQDRKERHMPNPSKGNRTRVSTRLPVDVAQALEELRAKTGVSSESQLVADVLALVTGHSELVVELDQGILFDLGLDQKLHSEEVLPLTA</sequence>
<dbReference type="Proteomes" id="UP000831484">
    <property type="component" value="Plasmid pdjl-6-1"/>
</dbReference>
<proteinExistence type="predicted"/>
<geneLocation type="plasmid" evidence="2 3">
    <name>pdjl-6-1</name>
</geneLocation>
<protein>
    <recommendedName>
        <fullName evidence="4">Ribbon-helix-helix protein CopG domain-containing protein</fullName>
    </recommendedName>
</protein>
<keyword evidence="2" id="KW-0614">Plasmid</keyword>